<proteinExistence type="predicted"/>
<feature type="transmembrane region" description="Helical" evidence="6">
    <location>
        <begin position="308"/>
        <end position="332"/>
    </location>
</feature>
<dbReference type="InterPro" id="IPR003689">
    <property type="entry name" value="ZIP"/>
</dbReference>
<keyword evidence="8" id="KW-1185">Reference proteome</keyword>
<evidence type="ECO:0000256" key="5">
    <source>
        <dbReference type="SAM" id="MobiDB-lite"/>
    </source>
</evidence>
<accession>A0A2V0NNT4</accession>
<feature type="transmembrane region" description="Helical" evidence="6">
    <location>
        <begin position="12"/>
        <end position="32"/>
    </location>
</feature>
<comment type="subcellular location">
    <subcellularLocation>
        <location evidence="1">Membrane</location>
        <topology evidence="1">Multi-pass membrane protein</topology>
    </subcellularLocation>
</comment>
<evidence type="ECO:0000256" key="6">
    <source>
        <dbReference type="SAM" id="Phobius"/>
    </source>
</evidence>
<organism evidence="7 8">
    <name type="scientific">Raphidocelis subcapitata</name>
    <dbReference type="NCBI Taxonomy" id="307507"/>
    <lineage>
        <taxon>Eukaryota</taxon>
        <taxon>Viridiplantae</taxon>
        <taxon>Chlorophyta</taxon>
        <taxon>core chlorophytes</taxon>
        <taxon>Chlorophyceae</taxon>
        <taxon>CS clade</taxon>
        <taxon>Sphaeropleales</taxon>
        <taxon>Selenastraceae</taxon>
        <taxon>Raphidocelis</taxon>
    </lineage>
</organism>
<dbReference type="AlphaFoldDB" id="A0A2V0NNT4"/>
<evidence type="ECO:0000313" key="8">
    <source>
        <dbReference type="Proteomes" id="UP000247498"/>
    </source>
</evidence>
<dbReference type="Pfam" id="PF02535">
    <property type="entry name" value="Zip"/>
    <property type="match status" value="1"/>
</dbReference>
<evidence type="ECO:0000256" key="4">
    <source>
        <dbReference type="ARBA" id="ARBA00023136"/>
    </source>
</evidence>
<evidence type="ECO:0000256" key="3">
    <source>
        <dbReference type="ARBA" id="ARBA00022989"/>
    </source>
</evidence>
<dbReference type="PANTHER" id="PTHR11040:SF205">
    <property type="entry name" value="ZINC TRANSPORTER ZUPT"/>
    <property type="match status" value="1"/>
</dbReference>
<dbReference type="GO" id="GO:0016020">
    <property type="term" value="C:membrane"/>
    <property type="evidence" value="ECO:0007669"/>
    <property type="project" value="UniProtKB-SubCell"/>
</dbReference>
<dbReference type="GO" id="GO:0005385">
    <property type="term" value="F:zinc ion transmembrane transporter activity"/>
    <property type="evidence" value="ECO:0007669"/>
    <property type="project" value="TreeGrafter"/>
</dbReference>
<evidence type="ECO:0000256" key="2">
    <source>
        <dbReference type="ARBA" id="ARBA00022692"/>
    </source>
</evidence>
<sequence length="393" mass="39593">MAAVPIAGNVGLAFALVIAAGACTALGAALVFCSSLTNHRLLSAALGASAGVMTYVSFVEILSTKAIEAFVSAGYSLSAEAPRYATLCFFGGALLTWLLDRLVHAMMHLAKARGDKADRAARRQARKAAFADAGAAADAGGGGGGAPAEAQTLPQPRLSGASSGDVTVVVGAAAPAAPAAPCACPRRSSGGDDSAASLPALAEACRLCDGGSRCPHGPPLAIPKGENPEVRAVLEADHHAALARTGWLSGLAVMLHNLPEGLATFVAALASPKIGIAFALAVGIHNVPEGVVVAMPIYYATGSKWKGFCWSLVSGLAEPVGGLLGYALLAAGGLASPLVFGVVFAVVAGMMVYISIRELLPTALRYDPEDRYATLSFWGGAAVMAASLLLFKA</sequence>
<dbReference type="EMBL" id="BDRX01000003">
    <property type="protein sequence ID" value="GBF88162.1"/>
    <property type="molecule type" value="Genomic_DNA"/>
</dbReference>
<evidence type="ECO:0000313" key="7">
    <source>
        <dbReference type="EMBL" id="GBF88162.1"/>
    </source>
</evidence>
<name>A0A2V0NNT4_9CHLO</name>
<feature type="region of interest" description="Disordered" evidence="5">
    <location>
        <begin position="140"/>
        <end position="161"/>
    </location>
</feature>
<dbReference type="STRING" id="307507.A0A2V0NNT4"/>
<comment type="caution">
    <text evidence="7">The sequence shown here is derived from an EMBL/GenBank/DDBJ whole genome shotgun (WGS) entry which is preliminary data.</text>
</comment>
<feature type="transmembrane region" description="Helical" evidence="6">
    <location>
        <begin position="84"/>
        <end position="103"/>
    </location>
</feature>
<keyword evidence="4 6" id="KW-0472">Membrane</keyword>
<evidence type="ECO:0000256" key="1">
    <source>
        <dbReference type="ARBA" id="ARBA00004141"/>
    </source>
</evidence>
<feature type="transmembrane region" description="Helical" evidence="6">
    <location>
        <begin position="44"/>
        <end position="64"/>
    </location>
</feature>
<dbReference type="InParanoid" id="A0A2V0NNT4"/>
<dbReference type="Proteomes" id="UP000247498">
    <property type="component" value="Unassembled WGS sequence"/>
</dbReference>
<feature type="transmembrane region" description="Helical" evidence="6">
    <location>
        <begin position="338"/>
        <end position="360"/>
    </location>
</feature>
<feature type="transmembrane region" description="Helical" evidence="6">
    <location>
        <begin position="372"/>
        <end position="391"/>
    </location>
</feature>
<gene>
    <name evidence="7" type="ORF">Rsub_00874</name>
</gene>
<keyword evidence="3 6" id="KW-1133">Transmembrane helix</keyword>
<dbReference type="PANTHER" id="PTHR11040">
    <property type="entry name" value="ZINC/IRON TRANSPORTER"/>
    <property type="match status" value="1"/>
</dbReference>
<dbReference type="OrthoDB" id="262547at2759"/>
<keyword evidence="2 6" id="KW-0812">Transmembrane</keyword>
<protein>
    <submittedName>
        <fullName evidence="7">Zinc transporter</fullName>
    </submittedName>
</protein>
<reference evidence="7 8" key="1">
    <citation type="journal article" date="2018" name="Sci. Rep.">
        <title>Raphidocelis subcapitata (=Pseudokirchneriella subcapitata) provides an insight into genome evolution and environmental adaptations in the Sphaeropleales.</title>
        <authorList>
            <person name="Suzuki S."/>
            <person name="Yamaguchi H."/>
            <person name="Nakajima N."/>
            <person name="Kawachi M."/>
        </authorList>
    </citation>
    <scope>NUCLEOTIDE SEQUENCE [LARGE SCALE GENOMIC DNA]</scope>
    <source>
        <strain evidence="7 8">NIES-35</strain>
    </source>
</reference>